<dbReference type="SMART" id="SM00230">
    <property type="entry name" value="CysPc"/>
    <property type="match status" value="1"/>
</dbReference>
<name>A0A6P7Z5U3_9AMPH</name>
<evidence type="ECO:0000256" key="5">
    <source>
        <dbReference type="PIRSR" id="PIRSR622684-1"/>
    </source>
</evidence>
<dbReference type="InterPro" id="IPR022682">
    <property type="entry name" value="Calpain_domain_III"/>
</dbReference>
<feature type="domain" description="Calpain catalytic" evidence="7">
    <location>
        <begin position="15"/>
        <end position="321"/>
    </location>
</feature>
<keyword evidence="4 6" id="KW-0788">Thiol protease</keyword>
<evidence type="ECO:0000256" key="3">
    <source>
        <dbReference type="ARBA" id="ARBA00022801"/>
    </source>
</evidence>
<organism evidence="8 9">
    <name type="scientific">Microcaecilia unicolor</name>
    <dbReference type="NCBI Taxonomy" id="1415580"/>
    <lineage>
        <taxon>Eukaryota</taxon>
        <taxon>Metazoa</taxon>
        <taxon>Chordata</taxon>
        <taxon>Craniata</taxon>
        <taxon>Vertebrata</taxon>
        <taxon>Euteleostomi</taxon>
        <taxon>Amphibia</taxon>
        <taxon>Gymnophiona</taxon>
        <taxon>Siphonopidae</taxon>
        <taxon>Microcaecilia</taxon>
    </lineage>
</organism>
<dbReference type="InterPro" id="IPR000169">
    <property type="entry name" value="Pept_cys_AS"/>
</dbReference>
<dbReference type="CDD" id="cd00214">
    <property type="entry name" value="Calpain_III"/>
    <property type="match status" value="1"/>
</dbReference>
<evidence type="ECO:0000313" key="9">
    <source>
        <dbReference type="RefSeq" id="XP_030071996.1"/>
    </source>
</evidence>
<evidence type="ECO:0000313" key="8">
    <source>
        <dbReference type="Proteomes" id="UP000515156"/>
    </source>
</evidence>
<dbReference type="InParanoid" id="A0A6P7Z5U3"/>
<dbReference type="InterPro" id="IPR001300">
    <property type="entry name" value="Peptidase_C2_calpain_cat"/>
</dbReference>
<dbReference type="InterPro" id="IPR033883">
    <property type="entry name" value="C2_III"/>
</dbReference>
<dbReference type="OrthoDB" id="167576at2759"/>
<sequence length="678" mass="76235">MPPPEAASVAPTGDLFCDPDFPALSASLSRRLSGPVAQLDSDITWLRPQEICSAPRLFPANPHDGQVKQGILGDCWFLCACSALQKSEYLLNQVIPSGQPCWTEIGYRGSFTCRIWQFGQWLEITVDDYLPCIGGRLCFSRCQSQDVFWLPLLEKAYAKLHGTYEQLWAGQVEHALVDLTGGLAERWTLRDHTESSESQRTIPEKMVFEKLMNLKDRCVISCSVLSSKEGASELGEFHAFVIIDIQDLGHVSGTELLLLRIRNPWGRRCWKGHWQDGGDRWRKLDPAVASRLLTQLEEGEFWMEKAEFLQEFDEVTISYPVSKEGHVQSIHSDKVLSHVQQLPGSWVKGQSAGGCRNNSSFPNNPKFWLRVSEDSEICVALLQKHTKLEELQAITDQKGRVRWHHCTEPGQLSSATDQQRNSSQAIGLHIWKVEKQRFNMQKTLQTLPVASTSCHSYNREVHLCCDLTPGFYLVIPSTFLKDVEGHFLLRVFSTGTVSLSEMKTPLHQLSCGQKKLSGVWESVQLKGRWESGYSAGGCRNSSAYHCNPRFPLSVRSDFGDSNVKVTLHQHCQDHPIGFHIFQVPSTAWITGPSSFQHLEPVVSCVPHCYSQEVSHVCRLSLGNYVIVPSTYLPNQEGSFTITVLTKTGTGASFGKPIRSQERLGQILEEVTFTDVMRR</sequence>
<dbReference type="Gene3D" id="2.60.120.380">
    <property type="match status" value="2"/>
</dbReference>
<evidence type="ECO:0000256" key="1">
    <source>
        <dbReference type="ARBA" id="ARBA00007623"/>
    </source>
</evidence>
<dbReference type="Pfam" id="PF01067">
    <property type="entry name" value="Calpain_III"/>
    <property type="match status" value="2"/>
</dbReference>
<feature type="active site" evidence="5 6">
    <location>
        <position position="263"/>
    </location>
</feature>
<dbReference type="KEGG" id="muo:115478643"/>
<dbReference type="InterPro" id="IPR036213">
    <property type="entry name" value="Calpain_III_sf"/>
</dbReference>
<dbReference type="PANTHER" id="PTHR10183">
    <property type="entry name" value="CALPAIN"/>
    <property type="match status" value="1"/>
</dbReference>
<reference evidence="9" key="1">
    <citation type="submission" date="2025-08" db="UniProtKB">
        <authorList>
            <consortium name="RefSeq"/>
        </authorList>
    </citation>
    <scope>IDENTIFICATION</scope>
</reference>
<dbReference type="AlphaFoldDB" id="A0A6P7Z5U3"/>
<dbReference type="FunFam" id="3.90.70.10:FF:000073">
    <property type="entry name" value="Calpain 10"/>
    <property type="match status" value="1"/>
</dbReference>
<dbReference type="FunCoup" id="A0A6P7Z5U3">
    <property type="interactions" value="950"/>
</dbReference>
<evidence type="ECO:0000256" key="2">
    <source>
        <dbReference type="ARBA" id="ARBA00022670"/>
    </source>
</evidence>
<keyword evidence="2 6" id="KW-0645">Protease</keyword>
<keyword evidence="3 6" id="KW-0378">Hydrolase</keyword>
<dbReference type="InterPro" id="IPR022683">
    <property type="entry name" value="Calpain_III"/>
</dbReference>
<feature type="active site" evidence="5 6">
    <location>
        <position position="75"/>
    </location>
</feature>
<dbReference type="InterPro" id="IPR022684">
    <property type="entry name" value="Calpain_cysteine_protease"/>
</dbReference>
<dbReference type="CTD" id="11132"/>
<dbReference type="PROSITE" id="PS50203">
    <property type="entry name" value="CALPAIN_CAT"/>
    <property type="match status" value="1"/>
</dbReference>
<dbReference type="CDD" id="cd00044">
    <property type="entry name" value="CysPc"/>
    <property type="match status" value="1"/>
</dbReference>
<keyword evidence="8" id="KW-1185">Reference proteome</keyword>
<dbReference type="SUPFAM" id="SSF54001">
    <property type="entry name" value="Cysteine proteinases"/>
    <property type="match status" value="1"/>
</dbReference>
<proteinExistence type="inferred from homology"/>
<dbReference type="FunFam" id="2.60.120.380:FF:000006">
    <property type="entry name" value="Calpain 10"/>
    <property type="match status" value="1"/>
</dbReference>
<dbReference type="Pfam" id="PF00648">
    <property type="entry name" value="Peptidase_C2"/>
    <property type="match status" value="1"/>
</dbReference>
<dbReference type="GO" id="GO:0006508">
    <property type="term" value="P:proteolysis"/>
    <property type="evidence" value="ECO:0007669"/>
    <property type="project" value="UniProtKB-KW"/>
</dbReference>
<dbReference type="SMART" id="SM00720">
    <property type="entry name" value="calpain_III"/>
    <property type="match status" value="2"/>
</dbReference>
<evidence type="ECO:0000256" key="4">
    <source>
        <dbReference type="ARBA" id="ARBA00022807"/>
    </source>
</evidence>
<protein>
    <submittedName>
        <fullName evidence="9">Calpain-10</fullName>
    </submittedName>
</protein>
<feature type="active site" evidence="5 6">
    <location>
        <position position="238"/>
    </location>
</feature>
<dbReference type="GO" id="GO:0004198">
    <property type="term" value="F:calcium-dependent cysteine-type endopeptidase activity"/>
    <property type="evidence" value="ECO:0007669"/>
    <property type="project" value="InterPro"/>
</dbReference>
<dbReference type="SUPFAM" id="SSF49758">
    <property type="entry name" value="Calpain large subunit, middle domain (domain III)"/>
    <property type="match status" value="2"/>
</dbReference>
<dbReference type="PROSITE" id="PS00139">
    <property type="entry name" value="THIOL_PROTEASE_CYS"/>
    <property type="match status" value="1"/>
</dbReference>
<dbReference type="PANTHER" id="PTHR10183:SF30">
    <property type="entry name" value="CALPAIN-10"/>
    <property type="match status" value="1"/>
</dbReference>
<dbReference type="GeneID" id="115478643"/>
<accession>A0A6P7Z5U3</accession>
<comment type="similarity">
    <text evidence="1">Belongs to the peptidase C2 family.</text>
</comment>
<dbReference type="Gene3D" id="3.90.70.10">
    <property type="entry name" value="Cysteine proteinases"/>
    <property type="match status" value="1"/>
</dbReference>
<gene>
    <name evidence="9" type="primary">CAPN10</name>
</gene>
<dbReference type="RefSeq" id="XP_030071996.1">
    <property type="nucleotide sequence ID" value="XM_030216136.1"/>
</dbReference>
<evidence type="ECO:0000256" key="6">
    <source>
        <dbReference type="PROSITE-ProRule" id="PRU00239"/>
    </source>
</evidence>
<dbReference type="PRINTS" id="PR00704">
    <property type="entry name" value="CALPAIN"/>
</dbReference>
<evidence type="ECO:0000259" key="7">
    <source>
        <dbReference type="PROSITE" id="PS50203"/>
    </source>
</evidence>
<dbReference type="Proteomes" id="UP000515156">
    <property type="component" value="Chromosome 10"/>
</dbReference>
<dbReference type="InterPro" id="IPR038765">
    <property type="entry name" value="Papain-like_cys_pep_sf"/>
</dbReference>